<keyword evidence="2" id="KW-1185">Reference proteome</keyword>
<dbReference type="Proteomes" id="UP000581135">
    <property type="component" value="Unassembled WGS sequence"/>
</dbReference>
<sequence length="143" mass="15906">MIVFDLICPDEHVFEAWFSSSAAYEEQRKADAVACPTCGSREIGKALMAPSLGASVGQERRSDDKAKQQTAHQAVRQALQKLQETVQKNCDYVGPQFPEEARKIFYGEADQRNIYGEASLEEAEDLVEEGIDVQAIPWIAPEN</sequence>
<evidence type="ECO:0000313" key="1">
    <source>
        <dbReference type="EMBL" id="MBB3066328.1"/>
    </source>
</evidence>
<comment type="caution">
    <text evidence="1">The sequence shown here is derived from an EMBL/GenBank/DDBJ whole genome shotgun (WGS) entry which is preliminary data.</text>
</comment>
<dbReference type="Pfam" id="PF06676">
    <property type="entry name" value="DUF1178"/>
    <property type="match status" value="1"/>
</dbReference>
<proteinExistence type="predicted"/>
<reference evidence="1 2" key="1">
    <citation type="submission" date="2020-08" db="EMBL/GenBank/DDBJ databases">
        <title>Genomic Encyclopedia of Type Strains, Phase III (KMG-III): the genomes of soil and plant-associated and newly described type strains.</title>
        <authorList>
            <person name="Whitman W."/>
        </authorList>
    </citation>
    <scope>NUCLEOTIDE SEQUENCE [LARGE SCALE GENOMIC DNA]</scope>
    <source>
        <strain evidence="1 2">CECT 8803</strain>
    </source>
</reference>
<protein>
    <submittedName>
        <fullName evidence="1">Uncharacterized protein</fullName>
    </submittedName>
</protein>
<dbReference type="EMBL" id="JACHXA010000008">
    <property type="protein sequence ID" value="MBB3066328.1"/>
    <property type="molecule type" value="Genomic_DNA"/>
</dbReference>
<gene>
    <name evidence="1" type="ORF">FHR98_002634</name>
</gene>
<dbReference type="InterPro" id="IPR009562">
    <property type="entry name" value="DUF1178"/>
</dbReference>
<dbReference type="RefSeq" id="WP_183417152.1">
    <property type="nucleotide sequence ID" value="NZ_JACHXA010000008.1"/>
</dbReference>
<dbReference type="AlphaFoldDB" id="A0A839SVJ6"/>
<accession>A0A839SVJ6</accession>
<name>A0A839SVJ6_9PROT</name>
<organism evidence="1 2">
    <name type="scientific">Limibacillus halophilus</name>
    <dbReference type="NCBI Taxonomy" id="1579333"/>
    <lineage>
        <taxon>Bacteria</taxon>
        <taxon>Pseudomonadati</taxon>
        <taxon>Pseudomonadota</taxon>
        <taxon>Alphaproteobacteria</taxon>
        <taxon>Rhodospirillales</taxon>
        <taxon>Rhodovibrionaceae</taxon>
        <taxon>Limibacillus</taxon>
    </lineage>
</organism>
<evidence type="ECO:0000313" key="2">
    <source>
        <dbReference type="Proteomes" id="UP000581135"/>
    </source>
</evidence>
<dbReference type="PIRSF" id="PIRSF032131">
    <property type="entry name" value="UCP032131"/>
    <property type="match status" value="1"/>
</dbReference>